<dbReference type="InterPro" id="IPR009000">
    <property type="entry name" value="Transl_B-barrel_sf"/>
</dbReference>
<dbReference type="GO" id="GO:0005737">
    <property type="term" value="C:cytoplasm"/>
    <property type="evidence" value="ECO:0007669"/>
    <property type="project" value="UniProtKB-UniRule"/>
</dbReference>
<dbReference type="PANTHER" id="PTHR43381">
    <property type="entry name" value="TRANSLATION INITIATION FACTOR IF-2-RELATED"/>
    <property type="match status" value="1"/>
</dbReference>
<evidence type="ECO:0000256" key="2">
    <source>
        <dbReference type="ARBA" id="ARBA00020675"/>
    </source>
</evidence>
<keyword evidence="6" id="KW-0342">GTP-binding</keyword>
<accession>A0A1J4V824</accession>
<dbReference type="InterPro" id="IPR053905">
    <property type="entry name" value="EF-G-like_DII"/>
</dbReference>
<keyword evidence="3 8" id="KW-0396">Initiation factor</keyword>
<name>A0A1J4V824_9BACT</name>
<evidence type="ECO:0000256" key="5">
    <source>
        <dbReference type="ARBA" id="ARBA00022917"/>
    </source>
</evidence>
<dbReference type="Pfam" id="PF22042">
    <property type="entry name" value="EF-G_D2"/>
    <property type="match status" value="1"/>
</dbReference>
<dbReference type="PANTHER" id="PTHR43381:SF5">
    <property type="entry name" value="TR-TYPE G DOMAIN-CONTAINING PROTEIN"/>
    <property type="match status" value="1"/>
</dbReference>
<comment type="caution">
    <text evidence="10">The sequence shown here is derived from an EMBL/GenBank/DDBJ whole genome shotgun (WGS) entry which is preliminary data.</text>
</comment>
<dbReference type="GO" id="GO:0003743">
    <property type="term" value="F:translation initiation factor activity"/>
    <property type="evidence" value="ECO:0007669"/>
    <property type="project" value="UniProtKB-UniRule"/>
</dbReference>
<evidence type="ECO:0000256" key="4">
    <source>
        <dbReference type="ARBA" id="ARBA00022741"/>
    </source>
</evidence>
<organism evidence="10 11">
    <name type="scientific">Candidatus Nomurabacteria bacterium CG1_02_47_685</name>
    <dbReference type="NCBI Taxonomy" id="1805282"/>
    <lineage>
        <taxon>Bacteria</taxon>
        <taxon>Candidatus Nomuraibacteriota</taxon>
    </lineage>
</organism>
<protein>
    <recommendedName>
        <fullName evidence="2 7">Translation initiation factor IF-2</fullName>
    </recommendedName>
</protein>
<dbReference type="GO" id="GO:0003924">
    <property type="term" value="F:GTPase activity"/>
    <property type="evidence" value="ECO:0007669"/>
    <property type="project" value="InterPro"/>
</dbReference>
<dbReference type="InterPro" id="IPR023115">
    <property type="entry name" value="TIF_IF2_dom3"/>
</dbReference>
<evidence type="ECO:0000313" key="11">
    <source>
        <dbReference type="Proteomes" id="UP000183206"/>
    </source>
</evidence>
<dbReference type="Gene3D" id="3.40.50.300">
    <property type="entry name" value="P-loop containing nucleotide triphosphate hydrolases"/>
    <property type="match status" value="1"/>
</dbReference>
<sequence>MNIHNNKNTASLARPPIIVIMGHIDHGKSKLLDYIRKTSVVETEAGGITQHLSAYEVDHKTKDGAIKRITFLDTPGHEAFTKMRSRGVTTADIAILVVSAEDGVKTQTREALAAIKSAEIPFIVAINKVDLPNADVNRTKQDLAENEVFVEGYGGDVPCVAISAKTGKGIDELLDMMLLVAEIEELQGDPGKSARGVVIESSIDPKSGISATLVIMDGHLKKGMWISAEESISPVRVILNFKGEHIGEARFSSPVRIIGWNTLPPAGATFHAWKTKKDAEKDAKEWHERKSDNTGIASSEDKNITLIPIIIKTDVAGTLEAVEKEVRRLDKENIQFKIIHKGAGNISENDIKLLSGAVNPIVAGFNVKVDASARTLAEKFGVIIELFAIIYKLSEWLEAEMTKRAPRMVIDETAGMAKILKVFSSAKTKQVIGGKVTEGILSQRSEVKIIRRGNVIGKGKIVELQTHKVKTDKVDEGNEFGAMIESSLEIAAGDVIEAFASVEKQSL</sequence>
<dbReference type="Proteomes" id="UP000183206">
    <property type="component" value="Unassembled WGS sequence"/>
</dbReference>
<comment type="function">
    <text evidence="8">One of the essential components for the initiation of protein synthesis. Protects formylmethionyl-tRNA from spontaneous hydrolysis and promotes its binding to the 30S ribosomal subunits. Also involved in the hydrolysis of GTP during the formation of the 70S ribosomal complex.</text>
</comment>
<dbReference type="NCBIfam" id="TIGR00231">
    <property type="entry name" value="small_GTP"/>
    <property type="match status" value="1"/>
</dbReference>
<evidence type="ECO:0000259" key="9">
    <source>
        <dbReference type="PROSITE" id="PS51722"/>
    </source>
</evidence>
<dbReference type="NCBIfam" id="TIGR00487">
    <property type="entry name" value="IF-2"/>
    <property type="match status" value="1"/>
</dbReference>
<evidence type="ECO:0000256" key="8">
    <source>
        <dbReference type="RuleBase" id="RU000644"/>
    </source>
</evidence>
<dbReference type="Gene3D" id="3.40.50.10050">
    <property type="entry name" value="Translation initiation factor IF- 2, domain 3"/>
    <property type="match status" value="1"/>
</dbReference>
<dbReference type="STRING" id="1805282.AUJ44_00695"/>
<dbReference type="SUPFAM" id="SSF50447">
    <property type="entry name" value="Translation proteins"/>
    <property type="match status" value="2"/>
</dbReference>
<dbReference type="GO" id="GO:0005525">
    <property type="term" value="F:GTP binding"/>
    <property type="evidence" value="ECO:0007669"/>
    <property type="project" value="UniProtKB-KW"/>
</dbReference>
<dbReference type="InterPro" id="IPR036925">
    <property type="entry name" value="TIF_IF2_dom3_sf"/>
</dbReference>
<dbReference type="Pfam" id="PF00009">
    <property type="entry name" value="GTP_EFTU"/>
    <property type="match status" value="1"/>
</dbReference>
<evidence type="ECO:0000313" key="10">
    <source>
        <dbReference type="EMBL" id="OIO33292.1"/>
    </source>
</evidence>
<feature type="domain" description="Tr-type G" evidence="9">
    <location>
        <begin position="13"/>
        <end position="187"/>
    </location>
</feature>
<dbReference type="InterPro" id="IPR027417">
    <property type="entry name" value="P-loop_NTPase"/>
</dbReference>
<dbReference type="InterPro" id="IPR000795">
    <property type="entry name" value="T_Tr_GTP-bd_dom"/>
</dbReference>
<keyword evidence="5 8" id="KW-0648">Protein biosynthesis</keyword>
<dbReference type="InterPro" id="IPR005225">
    <property type="entry name" value="Small_GTP-bd"/>
</dbReference>
<dbReference type="PRINTS" id="PR00315">
    <property type="entry name" value="ELONGATNFCT"/>
</dbReference>
<reference evidence="10 11" key="1">
    <citation type="journal article" date="2016" name="Environ. Microbiol.">
        <title>Genomic resolution of a cold subsurface aquifer community provides metabolic insights for novel microbes adapted to high CO concentrations.</title>
        <authorList>
            <person name="Probst A.J."/>
            <person name="Castelle C.J."/>
            <person name="Singh A."/>
            <person name="Brown C.T."/>
            <person name="Anantharaman K."/>
            <person name="Sharon I."/>
            <person name="Hug L.A."/>
            <person name="Burstein D."/>
            <person name="Emerson J.B."/>
            <person name="Thomas B.C."/>
            <person name="Banfield J.F."/>
        </authorList>
    </citation>
    <scope>NUCLEOTIDE SEQUENCE [LARGE SCALE GENOMIC DNA]</scope>
    <source>
        <strain evidence="10">CG1_02_47_685</strain>
    </source>
</reference>
<dbReference type="Pfam" id="PF11987">
    <property type="entry name" value="IF-2"/>
    <property type="match status" value="1"/>
</dbReference>
<gene>
    <name evidence="10" type="ORF">AUJ44_00695</name>
</gene>
<dbReference type="EMBL" id="MNVO01000013">
    <property type="protein sequence ID" value="OIO33292.1"/>
    <property type="molecule type" value="Genomic_DNA"/>
</dbReference>
<keyword evidence="4" id="KW-0547">Nucleotide-binding</keyword>
<dbReference type="Gene3D" id="2.40.30.10">
    <property type="entry name" value="Translation factors"/>
    <property type="match status" value="2"/>
</dbReference>
<dbReference type="InterPro" id="IPR000178">
    <property type="entry name" value="TF_IF2_bacterial-like"/>
</dbReference>
<dbReference type="SUPFAM" id="SSF52540">
    <property type="entry name" value="P-loop containing nucleoside triphosphate hydrolases"/>
    <property type="match status" value="1"/>
</dbReference>
<evidence type="ECO:0000256" key="1">
    <source>
        <dbReference type="ARBA" id="ARBA00007733"/>
    </source>
</evidence>
<dbReference type="PROSITE" id="PS51722">
    <property type="entry name" value="G_TR_2"/>
    <property type="match status" value="1"/>
</dbReference>
<comment type="similarity">
    <text evidence="1 8">Belongs to the TRAFAC class translation factor GTPase superfamily. Classic translation factor GTPase family. IF-2 subfamily.</text>
</comment>
<dbReference type="InterPro" id="IPR015760">
    <property type="entry name" value="TIF_IF2"/>
</dbReference>
<dbReference type="SUPFAM" id="SSF52156">
    <property type="entry name" value="Initiation factor IF2/eIF5b, domain 3"/>
    <property type="match status" value="1"/>
</dbReference>
<dbReference type="FunFam" id="3.40.50.300:FF:000019">
    <property type="entry name" value="Translation initiation factor IF-2"/>
    <property type="match status" value="1"/>
</dbReference>
<proteinExistence type="inferred from homology"/>
<evidence type="ECO:0000256" key="7">
    <source>
        <dbReference type="NCBIfam" id="TIGR00487"/>
    </source>
</evidence>
<dbReference type="FunFam" id="3.40.50.10050:FF:000001">
    <property type="entry name" value="Translation initiation factor IF-2"/>
    <property type="match status" value="1"/>
</dbReference>
<evidence type="ECO:0000256" key="3">
    <source>
        <dbReference type="ARBA" id="ARBA00022540"/>
    </source>
</evidence>
<evidence type="ECO:0000256" key="6">
    <source>
        <dbReference type="ARBA" id="ARBA00023134"/>
    </source>
</evidence>
<dbReference type="AlphaFoldDB" id="A0A1J4V824"/>
<dbReference type="CDD" id="cd01887">
    <property type="entry name" value="IF2_eIF5B"/>
    <property type="match status" value="1"/>
</dbReference>